<dbReference type="EMBL" id="CP063373">
    <property type="protein sequence ID" value="QOV41322.1"/>
    <property type="molecule type" value="Genomic_DNA"/>
</dbReference>
<feature type="region of interest" description="Disordered" evidence="1">
    <location>
        <begin position="1"/>
        <end position="20"/>
    </location>
</feature>
<reference evidence="3 4" key="1">
    <citation type="submission" date="2020-10" db="EMBL/GenBank/DDBJ databases">
        <title>Streptomyces ferrugineus complate genome analysis.</title>
        <authorList>
            <person name="Anwar N."/>
        </authorList>
    </citation>
    <scope>NUCLEOTIDE SEQUENCE [LARGE SCALE GENOMIC DNA]</scope>
    <source>
        <strain evidence="3 4">CCTCC AA2014009</strain>
    </source>
</reference>
<dbReference type="Proteomes" id="UP000594205">
    <property type="component" value="Chromosome"/>
</dbReference>
<dbReference type="InterPro" id="IPR012951">
    <property type="entry name" value="BBE"/>
</dbReference>
<dbReference type="GO" id="GO:0016491">
    <property type="term" value="F:oxidoreductase activity"/>
    <property type="evidence" value="ECO:0007669"/>
    <property type="project" value="InterPro"/>
</dbReference>
<dbReference type="Pfam" id="PF08031">
    <property type="entry name" value="BBE"/>
    <property type="match status" value="1"/>
</dbReference>
<evidence type="ECO:0000313" key="4">
    <source>
        <dbReference type="Proteomes" id="UP000594205"/>
    </source>
</evidence>
<sequence>MTRTDHDHPGGGVSLYTHGGKVNTVAPDATATPHRDASIKMFYVNGWEDPEDDARHIGWLRELYEDLYADTGGAPAAADGAFINYPDTDLADPARNTGAPWQTLYFGDNHRRLQRVKAKWDPRDVFHHALSIRRA</sequence>
<feature type="domain" description="Berberine/berberine-like" evidence="2">
    <location>
        <begin position="81"/>
        <end position="133"/>
    </location>
</feature>
<organism evidence="3 4">
    <name type="scientific">Streptomyces ferrugineus</name>
    <dbReference type="NCBI Taxonomy" id="1413221"/>
    <lineage>
        <taxon>Bacteria</taxon>
        <taxon>Bacillati</taxon>
        <taxon>Actinomycetota</taxon>
        <taxon>Actinomycetes</taxon>
        <taxon>Kitasatosporales</taxon>
        <taxon>Streptomycetaceae</taxon>
        <taxon>Streptomyces</taxon>
    </lineage>
</organism>
<keyword evidence="4" id="KW-1185">Reference proteome</keyword>
<accession>A0A7M2SYC8</accession>
<gene>
    <name evidence="3" type="ORF">IM697_27590</name>
</gene>
<dbReference type="GO" id="GO:0050660">
    <property type="term" value="F:flavin adenine dinucleotide binding"/>
    <property type="evidence" value="ECO:0007669"/>
    <property type="project" value="InterPro"/>
</dbReference>
<evidence type="ECO:0000313" key="3">
    <source>
        <dbReference type="EMBL" id="QOV41322.1"/>
    </source>
</evidence>
<evidence type="ECO:0000256" key="1">
    <source>
        <dbReference type="SAM" id="MobiDB-lite"/>
    </source>
</evidence>
<dbReference type="KEGG" id="sfeu:IM697_27590"/>
<dbReference type="Gene3D" id="3.40.462.20">
    <property type="match status" value="1"/>
</dbReference>
<name>A0A7M2SYC8_9ACTN</name>
<evidence type="ECO:0000259" key="2">
    <source>
        <dbReference type="Pfam" id="PF08031"/>
    </source>
</evidence>
<protein>
    <submittedName>
        <fullName evidence="3">BBE domain-containing protein</fullName>
    </submittedName>
</protein>
<dbReference type="AlphaFoldDB" id="A0A7M2SYC8"/>
<proteinExistence type="predicted"/>
<dbReference type="PANTHER" id="PTHR32448">
    <property type="entry name" value="OS08G0158400 PROTEIN"/>
    <property type="match status" value="1"/>
</dbReference>